<gene>
    <name evidence="3" type="ORF">FS935_03370</name>
</gene>
<proteinExistence type="predicted"/>
<accession>A0A5C6W5K3</accession>
<name>A0A5C6W5K3_9BACI</name>
<dbReference type="InterPro" id="IPR056098">
    <property type="entry name" value="Acb2/Tad1_hairpin"/>
</dbReference>
<dbReference type="AlphaFoldDB" id="A0A5C6W5K3"/>
<evidence type="ECO:0000259" key="2">
    <source>
        <dbReference type="Pfam" id="PF24729"/>
    </source>
</evidence>
<dbReference type="Proteomes" id="UP000321363">
    <property type="component" value="Unassembled WGS sequence"/>
</dbReference>
<sequence>MNRNSNHYINIKFQTGAIDHEGVNGCQVEDVISVLVDKLKSHQNGEFACPENSIAITNLQSANYALRIRKERLENKEREPSHESYEH</sequence>
<dbReference type="OrthoDB" id="1551225at2"/>
<keyword evidence="4" id="KW-1185">Reference proteome</keyword>
<keyword evidence="1" id="KW-0547">Nucleotide-binding</keyword>
<dbReference type="Pfam" id="PF24729">
    <property type="entry name" value="Acb2_Tad1_hairpin"/>
    <property type="match status" value="1"/>
</dbReference>
<evidence type="ECO:0000256" key="1">
    <source>
        <dbReference type="ARBA" id="ARBA00022741"/>
    </source>
</evidence>
<reference evidence="3 4" key="1">
    <citation type="journal article" date="2005" name="Int. J. Syst. Evol. Microbiol.">
        <title>Bacillus litoralis sp. nov., isolated from a tidal flat of the Yellow Sea in Korea.</title>
        <authorList>
            <person name="Yoon J.H."/>
            <person name="Oh T.K."/>
        </authorList>
    </citation>
    <scope>NUCLEOTIDE SEQUENCE [LARGE SCALE GENOMIC DNA]</scope>
    <source>
        <strain evidence="3 4">SW-211</strain>
    </source>
</reference>
<organism evidence="3 4">
    <name type="scientific">Metabacillus litoralis</name>
    <dbReference type="NCBI Taxonomy" id="152268"/>
    <lineage>
        <taxon>Bacteria</taxon>
        <taxon>Bacillati</taxon>
        <taxon>Bacillota</taxon>
        <taxon>Bacilli</taxon>
        <taxon>Bacillales</taxon>
        <taxon>Bacillaceae</taxon>
        <taxon>Metabacillus</taxon>
    </lineage>
</organism>
<dbReference type="EMBL" id="VOQF01000001">
    <property type="protein sequence ID" value="TXC93246.1"/>
    <property type="molecule type" value="Genomic_DNA"/>
</dbReference>
<comment type="caution">
    <text evidence="3">The sequence shown here is derived from an EMBL/GenBank/DDBJ whole genome shotgun (WGS) entry which is preliminary data.</text>
</comment>
<dbReference type="RefSeq" id="WP_146946104.1">
    <property type="nucleotide sequence ID" value="NZ_VOQF01000001.1"/>
</dbReference>
<evidence type="ECO:0000313" key="3">
    <source>
        <dbReference type="EMBL" id="TXC93246.1"/>
    </source>
</evidence>
<protein>
    <recommendedName>
        <fullName evidence="2">Acb2/Tad1 hairpin domain-containing protein</fullName>
    </recommendedName>
</protein>
<feature type="domain" description="Acb2/Tad1 hairpin" evidence="2">
    <location>
        <begin position="6"/>
        <end position="66"/>
    </location>
</feature>
<evidence type="ECO:0000313" key="4">
    <source>
        <dbReference type="Proteomes" id="UP000321363"/>
    </source>
</evidence>